<dbReference type="Proteomes" id="UP000076586">
    <property type="component" value="Unassembled WGS sequence"/>
</dbReference>
<accession>A0A171ATU3</accession>
<comment type="caution">
    <text evidence="2">The sequence shown here is derived from an EMBL/GenBank/DDBJ whole genome shotgun (WGS) entry which is preliminary data.</text>
</comment>
<dbReference type="AlphaFoldDB" id="A0A171ATU3"/>
<sequence>MSTLHYNKQLFIAGLIFTLHNTEEVFGFRQFRYPEGILNHIPHGKEMTTAIVLITLIAWIAIIWTTVQTKAGPKKFLLTTLVTAFLFNAFIPHILGAIYFGGYFPAVVTAVALYLPYVYCILPKLYDEFETRKAFFRTVAQGISLALFLVFLTQTAGYLICKI</sequence>
<evidence type="ECO:0000313" key="3">
    <source>
        <dbReference type="Proteomes" id="UP000076586"/>
    </source>
</evidence>
<keyword evidence="1" id="KW-0812">Transmembrane</keyword>
<evidence type="ECO:0008006" key="4">
    <source>
        <dbReference type="Google" id="ProtNLM"/>
    </source>
</evidence>
<feature type="transmembrane region" description="Helical" evidence="1">
    <location>
        <begin position="102"/>
        <end position="122"/>
    </location>
</feature>
<name>A0A171ATU3_9BACT</name>
<proteinExistence type="predicted"/>
<feature type="transmembrane region" description="Helical" evidence="1">
    <location>
        <begin position="76"/>
        <end position="96"/>
    </location>
</feature>
<dbReference type="InterPro" id="IPR025671">
    <property type="entry name" value="HXXEE"/>
</dbReference>
<reference evidence="3" key="2">
    <citation type="journal article" date="2017" name="Genome Announc.">
        <title>Draft genome sequence of Paludibacter jiangxiensis NM7(T), a propionate-producing fermentative bacterium.</title>
        <authorList>
            <person name="Qiu Y.-L."/>
            <person name="Tourlousse D.M."/>
            <person name="Matsuura N."/>
            <person name="Ohashi A."/>
            <person name="Sekiguchi Y."/>
        </authorList>
    </citation>
    <scope>NUCLEOTIDE SEQUENCE [LARGE SCALE GENOMIC DNA]</scope>
    <source>
        <strain evidence="3">NM7</strain>
    </source>
</reference>
<dbReference type="OrthoDB" id="2221824at2"/>
<feature type="transmembrane region" description="Helical" evidence="1">
    <location>
        <begin position="134"/>
        <end position="160"/>
    </location>
</feature>
<dbReference type="RefSeq" id="WP_068706195.1">
    <property type="nucleotide sequence ID" value="NZ_BDCR01000004.1"/>
</dbReference>
<gene>
    <name evidence="2" type="ORF">PJIAN_4811</name>
</gene>
<dbReference type="EMBL" id="BDCR01000004">
    <property type="protein sequence ID" value="GAT64261.1"/>
    <property type="molecule type" value="Genomic_DNA"/>
</dbReference>
<protein>
    <recommendedName>
        <fullName evidence="4">HXXEE domain-containing protein</fullName>
    </recommendedName>
</protein>
<evidence type="ECO:0000256" key="1">
    <source>
        <dbReference type="SAM" id="Phobius"/>
    </source>
</evidence>
<feature type="transmembrane region" description="Helical" evidence="1">
    <location>
        <begin position="47"/>
        <end position="64"/>
    </location>
</feature>
<evidence type="ECO:0000313" key="2">
    <source>
        <dbReference type="EMBL" id="GAT64261.1"/>
    </source>
</evidence>
<keyword evidence="1" id="KW-0472">Membrane</keyword>
<keyword evidence="3" id="KW-1185">Reference proteome</keyword>
<dbReference type="Pfam" id="PF13787">
    <property type="entry name" value="HXXEE"/>
    <property type="match status" value="1"/>
</dbReference>
<dbReference type="STRING" id="681398.PJIAN_4811"/>
<reference evidence="3" key="1">
    <citation type="submission" date="2016-04" db="EMBL/GenBank/DDBJ databases">
        <title>Draft genome sequence of Paludibacter jiangxiensis strain NM7.</title>
        <authorList>
            <person name="Qiu Y."/>
            <person name="Matsuura N."/>
            <person name="Ohashi A."/>
            <person name="Tourlousse M.D."/>
            <person name="Sekiguchi Y."/>
        </authorList>
    </citation>
    <scope>NUCLEOTIDE SEQUENCE [LARGE SCALE GENOMIC DNA]</scope>
    <source>
        <strain evidence="3">NM7</strain>
    </source>
</reference>
<keyword evidence="1" id="KW-1133">Transmembrane helix</keyword>
<organism evidence="2 3">
    <name type="scientific">Paludibacter jiangxiensis</name>
    <dbReference type="NCBI Taxonomy" id="681398"/>
    <lineage>
        <taxon>Bacteria</taxon>
        <taxon>Pseudomonadati</taxon>
        <taxon>Bacteroidota</taxon>
        <taxon>Bacteroidia</taxon>
        <taxon>Bacteroidales</taxon>
        <taxon>Paludibacteraceae</taxon>
        <taxon>Paludibacter</taxon>
    </lineage>
</organism>